<dbReference type="AlphaFoldDB" id="A0A1G2SE72"/>
<dbReference type="STRING" id="1802727.A2937_03940"/>
<gene>
    <name evidence="2" type="ORF">A2937_03940</name>
</gene>
<comment type="caution">
    <text evidence="2">The sequence shown here is derived from an EMBL/GenBank/DDBJ whole genome shotgun (WGS) entry which is preliminary data.</text>
</comment>
<evidence type="ECO:0000313" key="2">
    <source>
        <dbReference type="EMBL" id="OHA83274.1"/>
    </source>
</evidence>
<feature type="domain" description="HicB-like antitoxin of toxin-antitoxin system" evidence="1">
    <location>
        <begin position="11"/>
        <end position="71"/>
    </location>
</feature>
<sequence>MKKNLTKVYEFPVVIEQDEAGYYVAYAPSLQGCYTQGKSLDEALRNIHEVIELHIEDRRAIRETIPQHKTISFSSVRVAA</sequence>
<dbReference type="EMBL" id="MHUW01000019">
    <property type="protein sequence ID" value="OHA83274.1"/>
    <property type="molecule type" value="Genomic_DNA"/>
</dbReference>
<dbReference type="PROSITE" id="PS51257">
    <property type="entry name" value="PROKAR_LIPOPROTEIN"/>
    <property type="match status" value="1"/>
</dbReference>
<dbReference type="InterPro" id="IPR035069">
    <property type="entry name" value="TTHA1013/TTHA0281-like"/>
</dbReference>
<dbReference type="PANTHER" id="PTHR34504:SF2">
    <property type="entry name" value="UPF0150 PROTEIN SSL0259"/>
    <property type="match status" value="1"/>
</dbReference>
<organism evidence="2 3">
    <name type="scientific">Candidatus Yonathbacteria bacterium RIFCSPLOWO2_01_FULL_47_33b</name>
    <dbReference type="NCBI Taxonomy" id="1802727"/>
    <lineage>
        <taxon>Bacteria</taxon>
        <taxon>Candidatus Yonathiibacteriota</taxon>
    </lineage>
</organism>
<protein>
    <recommendedName>
        <fullName evidence="1">HicB-like antitoxin of toxin-antitoxin system domain-containing protein</fullName>
    </recommendedName>
</protein>
<dbReference type="InterPro" id="IPR051404">
    <property type="entry name" value="TA_system_antitoxin"/>
</dbReference>
<proteinExistence type="predicted"/>
<dbReference type="PANTHER" id="PTHR34504">
    <property type="entry name" value="ANTITOXIN HICB"/>
    <property type="match status" value="1"/>
</dbReference>
<dbReference type="Proteomes" id="UP000177987">
    <property type="component" value="Unassembled WGS sequence"/>
</dbReference>
<dbReference type="InterPro" id="IPR031807">
    <property type="entry name" value="HicB-like"/>
</dbReference>
<dbReference type="Gene3D" id="3.30.160.250">
    <property type="match status" value="1"/>
</dbReference>
<name>A0A1G2SE72_9BACT</name>
<dbReference type="SUPFAM" id="SSF143100">
    <property type="entry name" value="TTHA1013/TTHA0281-like"/>
    <property type="match status" value="1"/>
</dbReference>
<dbReference type="Pfam" id="PF15919">
    <property type="entry name" value="HicB_lk_antitox"/>
    <property type="match status" value="1"/>
</dbReference>
<accession>A0A1G2SE72</accession>
<evidence type="ECO:0000259" key="1">
    <source>
        <dbReference type="Pfam" id="PF15919"/>
    </source>
</evidence>
<evidence type="ECO:0000313" key="3">
    <source>
        <dbReference type="Proteomes" id="UP000177987"/>
    </source>
</evidence>
<reference evidence="2 3" key="1">
    <citation type="journal article" date="2016" name="Nat. Commun.">
        <title>Thousands of microbial genomes shed light on interconnected biogeochemical processes in an aquifer system.</title>
        <authorList>
            <person name="Anantharaman K."/>
            <person name="Brown C.T."/>
            <person name="Hug L.A."/>
            <person name="Sharon I."/>
            <person name="Castelle C.J."/>
            <person name="Probst A.J."/>
            <person name="Thomas B.C."/>
            <person name="Singh A."/>
            <person name="Wilkins M.J."/>
            <person name="Karaoz U."/>
            <person name="Brodie E.L."/>
            <person name="Williams K.H."/>
            <person name="Hubbard S.S."/>
            <person name="Banfield J.F."/>
        </authorList>
    </citation>
    <scope>NUCLEOTIDE SEQUENCE [LARGE SCALE GENOMIC DNA]</scope>
</reference>